<dbReference type="SUPFAM" id="SSF57997">
    <property type="entry name" value="Tropomyosin"/>
    <property type="match status" value="1"/>
</dbReference>
<feature type="compositionally biased region" description="Polar residues" evidence="2">
    <location>
        <begin position="177"/>
        <end position="186"/>
    </location>
</feature>
<evidence type="ECO:0000256" key="2">
    <source>
        <dbReference type="SAM" id="MobiDB-lite"/>
    </source>
</evidence>
<evidence type="ECO:0000313" key="3">
    <source>
        <dbReference type="EMBL" id="GIQ88068.1"/>
    </source>
</evidence>
<feature type="region of interest" description="Disordered" evidence="2">
    <location>
        <begin position="251"/>
        <end position="335"/>
    </location>
</feature>
<reference evidence="3 4" key="1">
    <citation type="journal article" date="2018" name="PLoS ONE">
        <title>The draft genome of Kipferlia bialata reveals reductive genome evolution in fornicate parasites.</title>
        <authorList>
            <person name="Tanifuji G."/>
            <person name="Takabayashi S."/>
            <person name="Kume K."/>
            <person name="Takagi M."/>
            <person name="Nakayama T."/>
            <person name="Kamikawa R."/>
            <person name="Inagaki Y."/>
            <person name="Hashimoto T."/>
        </authorList>
    </citation>
    <scope>NUCLEOTIDE SEQUENCE [LARGE SCALE GENOMIC DNA]</scope>
    <source>
        <strain evidence="3">NY0173</strain>
    </source>
</reference>
<dbReference type="Proteomes" id="UP000265618">
    <property type="component" value="Unassembled WGS sequence"/>
</dbReference>
<name>A0A9K3D2S5_9EUKA</name>
<dbReference type="Gene3D" id="1.20.5.1700">
    <property type="match status" value="1"/>
</dbReference>
<feature type="region of interest" description="Disordered" evidence="2">
    <location>
        <begin position="139"/>
        <end position="158"/>
    </location>
</feature>
<protein>
    <submittedName>
        <fullName evidence="3">Uncharacterized protein</fullName>
    </submittedName>
</protein>
<feature type="compositionally biased region" description="Acidic residues" evidence="2">
    <location>
        <begin position="311"/>
        <end position="335"/>
    </location>
</feature>
<evidence type="ECO:0000313" key="4">
    <source>
        <dbReference type="Proteomes" id="UP000265618"/>
    </source>
</evidence>
<feature type="coiled-coil region" evidence="1">
    <location>
        <begin position="214"/>
        <end position="248"/>
    </location>
</feature>
<feature type="region of interest" description="Disordered" evidence="2">
    <location>
        <begin position="177"/>
        <end position="196"/>
    </location>
</feature>
<sequence>MDKDSLIKRLQGQVARFRKTNMDLEKRLEEASVEKLAALKNELAELNREIGVEKAENKSLRAVVRAKDLALSQLIEVDPETGDTAVDKFREQLQSSKHQIRHLQQENDKLRHRMKQLQNREVRAVSVLGGVYYEVRDGIGRTEEQGDESTEVEAEDERERANRVLSMVKDLKDRLDSASSSLKDTTAQSGSASQSVVQLQRQLGVSERARKSDARQAKMRVAQLESEVQRLNTQLQEFSADYESLCKQVRQRQLNESQRMRTDRAGRTPARPKAGVTPSVAKPKATPSPPAEEKAEVKPDPVPEVSPEAVAEAEAELDADFELEPLSDAEAEPEP</sequence>
<proteinExistence type="predicted"/>
<accession>A0A9K3D2S5</accession>
<feature type="compositionally biased region" description="Low complexity" evidence="2">
    <location>
        <begin position="187"/>
        <end position="196"/>
    </location>
</feature>
<feature type="compositionally biased region" description="Basic and acidic residues" evidence="2">
    <location>
        <begin position="291"/>
        <end position="301"/>
    </location>
</feature>
<comment type="caution">
    <text evidence="3">The sequence shown here is derived from an EMBL/GenBank/DDBJ whole genome shotgun (WGS) entry which is preliminary data.</text>
</comment>
<evidence type="ECO:0000256" key="1">
    <source>
        <dbReference type="SAM" id="Coils"/>
    </source>
</evidence>
<feature type="coiled-coil region" evidence="1">
    <location>
        <begin position="7"/>
        <end position="120"/>
    </location>
</feature>
<dbReference type="EMBL" id="BDIP01003740">
    <property type="protein sequence ID" value="GIQ88068.1"/>
    <property type="molecule type" value="Genomic_DNA"/>
</dbReference>
<feature type="compositionally biased region" description="Acidic residues" evidence="2">
    <location>
        <begin position="145"/>
        <end position="156"/>
    </location>
</feature>
<keyword evidence="4" id="KW-1185">Reference proteome</keyword>
<gene>
    <name evidence="3" type="ORF">KIPB_010236</name>
</gene>
<keyword evidence="1" id="KW-0175">Coiled coil</keyword>
<organism evidence="3 4">
    <name type="scientific">Kipferlia bialata</name>
    <dbReference type="NCBI Taxonomy" id="797122"/>
    <lineage>
        <taxon>Eukaryota</taxon>
        <taxon>Metamonada</taxon>
        <taxon>Carpediemonas-like organisms</taxon>
        <taxon>Kipferlia</taxon>
    </lineage>
</organism>
<dbReference type="AlphaFoldDB" id="A0A9K3D2S5"/>